<dbReference type="Gene3D" id="3.30.1460.30">
    <property type="entry name" value="YgaC/TfoX-N like chaperone"/>
    <property type="match status" value="1"/>
</dbReference>
<dbReference type="InterPro" id="IPR007076">
    <property type="entry name" value="TfoX_N"/>
</dbReference>
<dbReference type="SUPFAM" id="SSF159894">
    <property type="entry name" value="YgaC/TfoX-N like"/>
    <property type="match status" value="1"/>
</dbReference>
<dbReference type="EMBL" id="JAAVUN010000037">
    <property type="protein sequence ID" value="NKE10672.1"/>
    <property type="molecule type" value="Genomic_DNA"/>
</dbReference>
<evidence type="ECO:0000313" key="3">
    <source>
        <dbReference type="Proteomes" id="UP000521379"/>
    </source>
</evidence>
<feature type="domain" description="TfoX N-terminal" evidence="1">
    <location>
        <begin position="16"/>
        <end position="104"/>
    </location>
</feature>
<keyword evidence="3" id="KW-1185">Reference proteome</keyword>
<evidence type="ECO:0000313" key="2">
    <source>
        <dbReference type="EMBL" id="NKE10672.1"/>
    </source>
</evidence>
<gene>
    <name evidence="2" type="ORF">GTW58_12185</name>
</gene>
<accession>A0A846TY47</accession>
<name>A0A846TY47_9MICC</name>
<reference evidence="2 3" key="1">
    <citation type="submission" date="2020-02" db="EMBL/GenBank/DDBJ databases">
        <authorList>
            <person name="Sun Q."/>
        </authorList>
    </citation>
    <scope>NUCLEOTIDE SEQUENCE [LARGE SCALE GENOMIC DNA]</scope>
    <source>
        <strain evidence="2 3">YIM 13062</strain>
    </source>
</reference>
<comment type="caution">
    <text evidence="2">The sequence shown here is derived from an EMBL/GenBank/DDBJ whole genome shotgun (WGS) entry which is preliminary data.</text>
</comment>
<proteinExistence type="predicted"/>
<dbReference type="RefSeq" id="WP_119933713.1">
    <property type="nucleotide sequence ID" value="NZ_JAAVUN010000037.1"/>
</dbReference>
<organism evidence="2 3">
    <name type="scientific">Kocuria subflava</name>
    <dbReference type="NCBI Taxonomy" id="1736139"/>
    <lineage>
        <taxon>Bacteria</taxon>
        <taxon>Bacillati</taxon>
        <taxon>Actinomycetota</taxon>
        <taxon>Actinomycetes</taxon>
        <taxon>Micrococcales</taxon>
        <taxon>Micrococcaceae</taxon>
        <taxon>Kocuria</taxon>
    </lineage>
</organism>
<evidence type="ECO:0000259" key="1">
    <source>
        <dbReference type="Pfam" id="PF04993"/>
    </source>
</evidence>
<protein>
    <submittedName>
        <fullName evidence="2">TfoX/Sxy family protein</fullName>
    </submittedName>
</protein>
<dbReference type="Proteomes" id="UP000521379">
    <property type="component" value="Unassembled WGS sequence"/>
</dbReference>
<dbReference type="Pfam" id="PF04993">
    <property type="entry name" value="TfoX_N"/>
    <property type="match status" value="1"/>
</dbReference>
<sequence>MTTTAQRALADRIRNLLDPEDTIREISMFGGLALMVNDEMLVSVGKDGSLLVRVEAQQHDRLLQEPGASQAEMGKGRTMGPGWITVAADQLSSDDSLSEWVTAAKRRSASISRARPEKGS</sequence>
<dbReference type="AlphaFoldDB" id="A0A846TY47"/>